<sequence>MLLHMARLTTAQTLTMLGLTHRNSLRNRNLHPTRINGRNYYDKDEVQRLADGYVIYTQPSPTASDPEYMARITNGFT</sequence>
<dbReference type="Proteomes" id="UP000248616">
    <property type="component" value="Unassembled WGS sequence"/>
</dbReference>
<gene>
    <name evidence="1" type="ORF">B5V02_19460</name>
</gene>
<evidence type="ECO:0000313" key="2">
    <source>
        <dbReference type="Proteomes" id="UP000248616"/>
    </source>
</evidence>
<reference evidence="2" key="1">
    <citation type="submission" date="2017-03" db="EMBL/GenBank/DDBJ databases">
        <authorList>
            <person name="Safronova V.I."/>
            <person name="Sazanova A.L."/>
            <person name="Chirak E.R."/>
        </authorList>
    </citation>
    <scope>NUCLEOTIDE SEQUENCE [LARGE SCALE GENOMIC DNA]</scope>
    <source>
        <strain evidence="2">Ach-343</strain>
    </source>
</reference>
<protein>
    <recommendedName>
        <fullName evidence="3">HTH merR-type domain-containing protein</fullName>
    </recommendedName>
</protein>
<dbReference type="EMBL" id="MZXV01000040">
    <property type="protein sequence ID" value="PZV36881.1"/>
    <property type="molecule type" value="Genomic_DNA"/>
</dbReference>
<accession>A0A2W7C3E7</accession>
<keyword evidence="2" id="KW-1185">Reference proteome</keyword>
<proteinExistence type="predicted"/>
<evidence type="ECO:0000313" key="1">
    <source>
        <dbReference type="EMBL" id="PZV36881.1"/>
    </source>
</evidence>
<organism evidence="1 2">
    <name type="scientific">Mesorhizobium kowhaii</name>
    <dbReference type="NCBI Taxonomy" id="1300272"/>
    <lineage>
        <taxon>Bacteria</taxon>
        <taxon>Pseudomonadati</taxon>
        <taxon>Pseudomonadota</taxon>
        <taxon>Alphaproteobacteria</taxon>
        <taxon>Hyphomicrobiales</taxon>
        <taxon>Phyllobacteriaceae</taxon>
        <taxon>Mesorhizobium</taxon>
    </lineage>
</organism>
<name>A0A2W7C3E7_9HYPH</name>
<comment type="caution">
    <text evidence="1">The sequence shown here is derived from an EMBL/GenBank/DDBJ whole genome shotgun (WGS) entry which is preliminary data.</text>
</comment>
<evidence type="ECO:0008006" key="3">
    <source>
        <dbReference type="Google" id="ProtNLM"/>
    </source>
</evidence>
<dbReference type="AlphaFoldDB" id="A0A2W7C3E7"/>